<name>A0ABS5VRN0_9BACT</name>
<feature type="transmembrane region" description="Helical" evidence="1">
    <location>
        <begin position="154"/>
        <end position="173"/>
    </location>
</feature>
<feature type="transmembrane region" description="Helical" evidence="1">
    <location>
        <begin position="35"/>
        <end position="55"/>
    </location>
</feature>
<feature type="transmembrane region" description="Helical" evidence="1">
    <location>
        <begin position="129"/>
        <end position="148"/>
    </location>
</feature>
<organism evidence="2 3">
    <name type="scientific">Chryseosolibacter indicus</name>
    <dbReference type="NCBI Taxonomy" id="2782351"/>
    <lineage>
        <taxon>Bacteria</taxon>
        <taxon>Pseudomonadati</taxon>
        <taxon>Bacteroidota</taxon>
        <taxon>Cytophagia</taxon>
        <taxon>Cytophagales</taxon>
        <taxon>Chryseotaleaceae</taxon>
        <taxon>Chryseosolibacter</taxon>
    </lineage>
</organism>
<feature type="transmembrane region" description="Helical" evidence="1">
    <location>
        <begin position="75"/>
        <end position="94"/>
    </location>
</feature>
<feature type="transmembrane region" description="Helical" evidence="1">
    <location>
        <begin position="286"/>
        <end position="304"/>
    </location>
</feature>
<accession>A0ABS5VRN0</accession>
<sequence length="306" mass="33845">MPSVRKTAIVLGLLSSLFFAITFVVNRVMSLEGGSWVWSASLRFYWMLPLFLIIVAYRRNFKALIAEIKLDIKQWILWSTVGFGIFYASLTFGAAYGPSWLVASTWQFTIIAGIILSPLIHSSGERSNLLSSLLFSGVILLGIIIMQVSHAESFSLNSFLLGILPVLIAAFAYPLGNRMMMQLTRGRIDVYQRILGMLICSMPFWFLLSSYELFVAHTTPEKSQYTQTFLVAISSGVIATALFFFATDKVSTDEKALAAVEATQSAEVVFALAGEIWLLNSALPDIYAMIGMALVIIGMVLHSYKG</sequence>
<dbReference type="Pfam" id="PF13536">
    <property type="entry name" value="EmrE"/>
    <property type="match status" value="1"/>
</dbReference>
<feature type="transmembrane region" description="Helical" evidence="1">
    <location>
        <begin position="100"/>
        <end position="120"/>
    </location>
</feature>
<protein>
    <submittedName>
        <fullName evidence="2">DMT family transporter</fullName>
    </submittedName>
</protein>
<proteinExistence type="predicted"/>
<keyword evidence="3" id="KW-1185">Reference proteome</keyword>
<keyword evidence="1" id="KW-1133">Transmembrane helix</keyword>
<comment type="caution">
    <text evidence="2">The sequence shown here is derived from an EMBL/GenBank/DDBJ whole genome shotgun (WGS) entry which is preliminary data.</text>
</comment>
<gene>
    <name evidence="2" type="ORF">KK060_12465</name>
</gene>
<reference evidence="2 3" key="1">
    <citation type="submission" date="2021-05" db="EMBL/GenBank/DDBJ databases">
        <title>A Polyphasic approach of four new species of the genus Ohtaekwangia: Ohtaekwangia histidinii sp. nov., Ohtaekwangia cretensis sp. nov., Ohtaekwangia indiensis sp. nov., Ohtaekwangia reichenbachii sp. nov. from diverse environment.</title>
        <authorList>
            <person name="Octaviana S."/>
        </authorList>
    </citation>
    <scope>NUCLEOTIDE SEQUENCE [LARGE SCALE GENOMIC DNA]</scope>
    <source>
        <strain evidence="2 3">PWU20</strain>
    </source>
</reference>
<evidence type="ECO:0000313" key="2">
    <source>
        <dbReference type="EMBL" id="MBT1704098.1"/>
    </source>
</evidence>
<dbReference type="Proteomes" id="UP000772618">
    <property type="component" value="Unassembled WGS sequence"/>
</dbReference>
<evidence type="ECO:0000313" key="3">
    <source>
        <dbReference type="Proteomes" id="UP000772618"/>
    </source>
</evidence>
<dbReference type="InterPro" id="IPR032713">
    <property type="entry name" value="EmrE"/>
</dbReference>
<feature type="transmembrane region" description="Helical" evidence="1">
    <location>
        <begin position="194"/>
        <end position="216"/>
    </location>
</feature>
<dbReference type="RefSeq" id="WP_254154059.1">
    <property type="nucleotide sequence ID" value="NZ_JAHESD010000025.1"/>
</dbReference>
<evidence type="ECO:0000256" key="1">
    <source>
        <dbReference type="SAM" id="Phobius"/>
    </source>
</evidence>
<keyword evidence="1" id="KW-0812">Transmembrane</keyword>
<dbReference type="EMBL" id="JAHESD010000025">
    <property type="protein sequence ID" value="MBT1704098.1"/>
    <property type="molecule type" value="Genomic_DNA"/>
</dbReference>
<feature type="transmembrane region" description="Helical" evidence="1">
    <location>
        <begin position="7"/>
        <end position="29"/>
    </location>
</feature>
<feature type="transmembrane region" description="Helical" evidence="1">
    <location>
        <begin position="228"/>
        <end position="246"/>
    </location>
</feature>
<keyword evidence="1" id="KW-0472">Membrane</keyword>